<keyword evidence="12 18" id="KW-0408">Iron</keyword>
<keyword evidence="14 19" id="KW-0472">Membrane</keyword>
<reference evidence="23 24" key="1">
    <citation type="submission" date="2020-04" db="EMBL/GenBank/DDBJ databases">
        <title>Enterovirga sp. isolate from soil.</title>
        <authorList>
            <person name="Chea S."/>
            <person name="Kim D.-U."/>
        </authorList>
    </citation>
    <scope>NUCLEOTIDE SEQUENCE [LARGE SCALE GENOMIC DNA]</scope>
    <source>
        <strain evidence="23 24">DB1703</strain>
    </source>
</reference>
<evidence type="ECO:0000256" key="18">
    <source>
        <dbReference type="PROSITE-ProRule" id="PRU00433"/>
    </source>
</evidence>
<evidence type="ECO:0000256" key="20">
    <source>
        <dbReference type="SAM" id="SignalP"/>
    </source>
</evidence>
<dbReference type="PANTHER" id="PTHR22888">
    <property type="entry name" value="CYTOCHROME C OXIDASE, SUBUNIT II"/>
    <property type="match status" value="1"/>
</dbReference>
<evidence type="ECO:0000256" key="14">
    <source>
        <dbReference type="ARBA" id="ARBA00023136"/>
    </source>
</evidence>
<dbReference type="InterPro" id="IPR036257">
    <property type="entry name" value="Cyt_c_oxidase_su2_TM_sf"/>
</dbReference>
<evidence type="ECO:0000256" key="7">
    <source>
        <dbReference type="ARBA" id="ARBA00022692"/>
    </source>
</evidence>
<dbReference type="CDD" id="cd04213">
    <property type="entry name" value="CuRO_CcO_Caa3_II"/>
    <property type="match status" value="1"/>
</dbReference>
<evidence type="ECO:0000313" key="24">
    <source>
        <dbReference type="Proteomes" id="UP000564885"/>
    </source>
</evidence>
<evidence type="ECO:0000256" key="16">
    <source>
        <dbReference type="ARBA" id="ARBA00031399"/>
    </source>
</evidence>
<keyword evidence="5 18" id="KW-0349">Heme</keyword>
<dbReference type="InterPro" id="IPR009056">
    <property type="entry name" value="Cyt_c-like_dom"/>
</dbReference>
<keyword evidence="4" id="KW-0813">Transport</keyword>
<comment type="function">
    <text evidence="15">Subunits I and II form the functional core of the enzyme complex. Electrons originating in cytochrome c are transferred via heme a and Cu(A) to the binuclear center formed by heme a3 and Cu(B).</text>
</comment>
<dbReference type="InterPro" id="IPR002429">
    <property type="entry name" value="CcO_II-like_C"/>
</dbReference>
<feature type="domain" description="Cytochrome c" evidence="22">
    <location>
        <begin position="247"/>
        <end position="338"/>
    </location>
</feature>
<dbReference type="InterPro" id="IPR045187">
    <property type="entry name" value="CcO_II"/>
</dbReference>
<keyword evidence="8 18" id="KW-0479">Metal-binding</keyword>
<dbReference type="InterPro" id="IPR001505">
    <property type="entry name" value="Copper_CuA"/>
</dbReference>
<dbReference type="SUPFAM" id="SSF49503">
    <property type="entry name" value="Cupredoxins"/>
    <property type="match status" value="1"/>
</dbReference>
<comment type="caution">
    <text evidence="23">The sequence shown here is derived from an EMBL/GenBank/DDBJ whole genome shotgun (WGS) entry which is preliminary data.</text>
</comment>
<dbReference type="GO" id="GO:0042773">
    <property type="term" value="P:ATP synthesis coupled electron transport"/>
    <property type="evidence" value="ECO:0007669"/>
    <property type="project" value="TreeGrafter"/>
</dbReference>
<gene>
    <name evidence="23" type="primary">coxB</name>
    <name evidence="23" type="ORF">HJG44_12195</name>
</gene>
<evidence type="ECO:0000256" key="6">
    <source>
        <dbReference type="ARBA" id="ARBA00022660"/>
    </source>
</evidence>
<dbReference type="PANTHER" id="PTHR22888:SF9">
    <property type="entry name" value="CYTOCHROME C OXIDASE SUBUNIT 2"/>
    <property type="match status" value="1"/>
</dbReference>
<dbReference type="InterPro" id="IPR014222">
    <property type="entry name" value="Cyt_c_oxidase_su2"/>
</dbReference>
<keyword evidence="24" id="KW-1185">Reference proteome</keyword>
<dbReference type="InterPro" id="IPR036909">
    <property type="entry name" value="Cyt_c-like_dom_sf"/>
</dbReference>
<keyword evidence="23" id="KW-0560">Oxidoreductase</keyword>
<dbReference type="InterPro" id="IPR008972">
    <property type="entry name" value="Cupredoxin"/>
</dbReference>
<evidence type="ECO:0000256" key="1">
    <source>
        <dbReference type="ARBA" id="ARBA00004141"/>
    </source>
</evidence>
<feature type="transmembrane region" description="Helical" evidence="19">
    <location>
        <begin position="35"/>
        <end position="63"/>
    </location>
</feature>
<evidence type="ECO:0000256" key="15">
    <source>
        <dbReference type="ARBA" id="ARBA00024688"/>
    </source>
</evidence>
<dbReference type="Proteomes" id="UP000564885">
    <property type="component" value="Unassembled WGS sequence"/>
</dbReference>
<dbReference type="Gene3D" id="1.10.287.90">
    <property type="match status" value="1"/>
</dbReference>
<feature type="domain" description="Cytochrome oxidase subunit II copper A binding" evidence="21">
    <location>
        <begin position="120"/>
        <end position="236"/>
    </location>
</feature>
<dbReference type="GO" id="GO:0020037">
    <property type="term" value="F:heme binding"/>
    <property type="evidence" value="ECO:0007669"/>
    <property type="project" value="InterPro"/>
</dbReference>
<dbReference type="Pfam" id="PF00034">
    <property type="entry name" value="Cytochrom_C"/>
    <property type="match status" value="1"/>
</dbReference>
<protein>
    <recommendedName>
        <fullName evidence="3">cytochrome-c oxidase</fullName>
        <ecNumber evidence="3">7.1.1.9</ecNumber>
    </recommendedName>
    <alternativeName>
        <fullName evidence="16">Cytochrome aa3 subunit 2</fullName>
    </alternativeName>
</protein>
<accession>A0A849IAQ8</accession>
<dbReference type="GO" id="GO:0005507">
    <property type="term" value="F:copper ion binding"/>
    <property type="evidence" value="ECO:0007669"/>
    <property type="project" value="InterPro"/>
</dbReference>
<evidence type="ECO:0000313" key="23">
    <source>
        <dbReference type="EMBL" id="NNM73140.1"/>
    </source>
</evidence>
<sequence length="338" mass="36097">MRPHPRLAAAALLPLLTGCTGPQSALDPQGPNAASLAWLIWTFTAVCGLVWLLVLLTVGIALWRRRASSGAADEPLRPESATERRKQGVVIGAVVATVLIIATLTLMSFVATRSLTASSGEPLTVRLRGYQWWWEVTYTADSPDRFVTAANEIRVPVGRPVRLELSSGDVIHSFWVPSLAGKQDMIPGRDNVLTFTAERPGSYRAQCAEFCGMQHARMALVVIAMAAPEFESWLDAQRQPAAEPADEEQEAGRQVATGKACAACHTIRGTRAAGTVGPDLTHVGSRQTIAAGTLPTTRGALGAWIADPQTVKPGNKMPMVPLSADELRAVSAYMAGLK</sequence>
<evidence type="ECO:0000256" key="10">
    <source>
        <dbReference type="ARBA" id="ARBA00022982"/>
    </source>
</evidence>
<dbReference type="PROSITE" id="PS51257">
    <property type="entry name" value="PROKAR_LIPOPROTEIN"/>
    <property type="match status" value="1"/>
</dbReference>
<evidence type="ECO:0000256" key="13">
    <source>
        <dbReference type="ARBA" id="ARBA00023008"/>
    </source>
</evidence>
<evidence type="ECO:0000256" key="5">
    <source>
        <dbReference type="ARBA" id="ARBA00022617"/>
    </source>
</evidence>
<dbReference type="Gene3D" id="2.60.40.420">
    <property type="entry name" value="Cupredoxins - blue copper proteins"/>
    <property type="match status" value="1"/>
</dbReference>
<proteinExistence type="inferred from homology"/>
<evidence type="ECO:0000256" key="17">
    <source>
        <dbReference type="ARBA" id="ARBA00047816"/>
    </source>
</evidence>
<dbReference type="RefSeq" id="WP_171218632.1">
    <property type="nucleotide sequence ID" value="NZ_JABEPP010000003.1"/>
</dbReference>
<dbReference type="EC" id="7.1.1.9" evidence="3"/>
<evidence type="ECO:0000256" key="3">
    <source>
        <dbReference type="ARBA" id="ARBA00012949"/>
    </source>
</evidence>
<evidence type="ECO:0000256" key="9">
    <source>
        <dbReference type="ARBA" id="ARBA00022967"/>
    </source>
</evidence>
<keyword evidence="6" id="KW-0679">Respiratory chain</keyword>
<dbReference type="SUPFAM" id="SSF46626">
    <property type="entry name" value="Cytochrome c"/>
    <property type="match status" value="1"/>
</dbReference>
<feature type="signal peptide" evidence="20">
    <location>
        <begin position="1"/>
        <end position="25"/>
    </location>
</feature>
<keyword evidence="9" id="KW-1278">Translocase</keyword>
<evidence type="ECO:0000256" key="4">
    <source>
        <dbReference type="ARBA" id="ARBA00022448"/>
    </source>
</evidence>
<dbReference type="PROSITE" id="PS50857">
    <property type="entry name" value="COX2_CUA"/>
    <property type="match status" value="1"/>
</dbReference>
<feature type="chain" id="PRO_5032303006" description="cytochrome-c oxidase" evidence="20">
    <location>
        <begin position="26"/>
        <end position="338"/>
    </location>
</feature>
<dbReference type="GO" id="GO:0004129">
    <property type="term" value="F:cytochrome-c oxidase activity"/>
    <property type="evidence" value="ECO:0007669"/>
    <property type="project" value="UniProtKB-EC"/>
</dbReference>
<dbReference type="AlphaFoldDB" id="A0A849IAQ8"/>
<feature type="transmembrane region" description="Helical" evidence="19">
    <location>
        <begin position="89"/>
        <end position="111"/>
    </location>
</feature>
<keyword evidence="13" id="KW-0186">Copper</keyword>
<dbReference type="EMBL" id="JABEPP010000003">
    <property type="protein sequence ID" value="NNM73140.1"/>
    <property type="molecule type" value="Genomic_DNA"/>
</dbReference>
<organism evidence="23 24">
    <name type="scientific">Enterovirga aerilata</name>
    <dbReference type="NCBI Taxonomy" id="2730920"/>
    <lineage>
        <taxon>Bacteria</taxon>
        <taxon>Pseudomonadati</taxon>
        <taxon>Pseudomonadota</taxon>
        <taxon>Alphaproteobacteria</taxon>
        <taxon>Hyphomicrobiales</taxon>
        <taxon>Methylobacteriaceae</taxon>
        <taxon>Enterovirga</taxon>
    </lineage>
</organism>
<dbReference type="GO" id="GO:0016491">
    <property type="term" value="F:oxidoreductase activity"/>
    <property type="evidence" value="ECO:0007669"/>
    <property type="project" value="UniProtKB-KW"/>
</dbReference>
<dbReference type="Pfam" id="PF00116">
    <property type="entry name" value="COX2"/>
    <property type="match status" value="1"/>
</dbReference>
<comment type="subcellular location">
    <subcellularLocation>
        <location evidence="1">Membrane</location>
        <topology evidence="1">Multi-pass membrane protein</topology>
    </subcellularLocation>
</comment>
<evidence type="ECO:0000256" key="11">
    <source>
        <dbReference type="ARBA" id="ARBA00022989"/>
    </source>
</evidence>
<comment type="catalytic activity">
    <reaction evidence="17">
        <text>4 Fe(II)-[cytochrome c] + O2 + 8 H(+)(in) = 4 Fe(III)-[cytochrome c] + 2 H2O + 4 H(+)(out)</text>
        <dbReference type="Rhea" id="RHEA:11436"/>
        <dbReference type="Rhea" id="RHEA-COMP:10350"/>
        <dbReference type="Rhea" id="RHEA-COMP:14399"/>
        <dbReference type="ChEBI" id="CHEBI:15377"/>
        <dbReference type="ChEBI" id="CHEBI:15378"/>
        <dbReference type="ChEBI" id="CHEBI:15379"/>
        <dbReference type="ChEBI" id="CHEBI:29033"/>
        <dbReference type="ChEBI" id="CHEBI:29034"/>
        <dbReference type="EC" id="7.1.1.9"/>
    </reaction>
</comment>
<keyword evidence="7 19" id="KW-0812">Transmembrane</keyword>
<evidence type="ECO:0000256" key="12">
    <source>
        <dbReference type="ARBA" id="ARBA00023004"/>
    </source>
</evidence>
<evidence type="ECO:0000256" key="8">
    <source>
        <dbReference type="ARBA" id="ARBA00022723"/>
    </source>
</evidence>
<dbReference type="PROSITE" id="PS51007">
    <property type="entry name" value="CYTC"/>
    <property type="match status" value="1"/>
</dbReference>
<evidence type="ECO:0000259" key="21">
    <source>
        <dbReference type="PROSITE" id="PS50857"/>
    </source>
</evidence>
<dbReference type="GO" id="GO:0016020">
    <property type="term" value="C:membrane"/>
    <property type="evidence" value="ECO:0007669"/>
    <property type="project" value="UniProtKB-SubCell"/>
</dbReference>
<keyword evidence="10" id="KW-0249">Electron transport</keyword>
<comment type="similarity">
    <text evidence="2">Belongs to the cytochrome c oxidase subunit 2 family.</text>
</comment>
<keyword evidence="11 19" id="KW-1133">Transmembrane helix</keyword>
<evidence type="ECO:0000256" key="2">
    <source>
        <dbReference type="ARBA" id="ARBA00007866"/>
    </source>
</evidence>
<name>A0A849IAQ8_9HYPH</name>
<dbReference type="PROSITE" id="PS00078">
    <property type="entry name" value="COX2"/>
    <property type="match status" value="1"/>
</dbReference>
<evidence type="ECO:0000259" key="22">
    <source>
        <dbReference type="PROSITE" id="PS51007"/>
    </source>
</evidence>
<keyword evidence="20" id="KW-0732">Signal</keyword>
<evidence type="ECO:0000256" key="19">
    <source>
        <dbReference type="SAM" id="Phobius"/>
    </source>
</evidence>
<dbReference type="InterPro" id="IPR034236">
    <property type="entry name" value="CuRO_CcO_Caa3_II"/>
</dbReference>
<dbReference type="NCBIfam" id="TIGR02866">
    <property type="entry name" value="CoxB"/>
    <property type="match status" value="1"/>
</dbReference>